<dbReference type="Pfam" id="PF01891">
    <property type="entry name" value="CbiM"/>
    <property type="match status" value="1"/>
</dbReference>
<reference evidence="8" key="1">
    <citation type="submission" date="2020-02" db="EMBL/GenBank/DDBJ databases">
        <authorList>
            <person name="Meier V. D."/>
        </authorList>
    </citation>
    <scope>NUCLEOTIDE SEQUENCE</scope>
    <source>
        <strain evidence="8">AVDCRST_MAG24</strain>
    </source>
</reference>
<evidence type="ECO:0000256" key="7">
    <source>
        <dbReference type="SAM" id="Phobius"/>
    </source>
</evidence>
<comment type="subcellular location">
    <subcellularLocation>
        <location evidence="1">Cell membrane</location>
        <topology evidence="1">Multi-pass membrane protein</topology>
    </subcellularLocation>
</comment>
<gene>
    <name evidence="8" type="ORF">AVDCRST_MAG24-1697</name>
</gene>
<evidence type="ECO:0000256" key="1">
    <source>
        <dbReference type="ARBA" id="ARBA00004651"/>
    </source>
</evidence>
<evidence type="ECO:0000256" key="2">
    <source>
        <dbReference type="ARBA" id="ARBA00022448"/>
    </source>
</evidence>
<dbReference type="GO" id="GO:0000041">
    <property type="term" value="P:transition metal ion transport"/>
    <property type="evidence" value="ECO:0007669"/>
    <property type="project" value="InterPro"/>
</dbReference>
<feature type="transmembrane region" description="Helical" evidence="7">
    <location>
        <begin position="40"/>
        <end position="60"/>
    </location>
</feature>
<dbReference type="EMBL" id="CADCUF010000247">
    <property type="protein sequence ID" value="CAA9349187.1"/>
    <property type="molecule type" value="Genomic_DNA"/>
</dbReference>
<feature type="transmembrane region" description="Helical" evidence="7">
    <location>
        <begin position="7"/>
        <end position="28"/>
    </location>
</feature>
<keyword evidence="6 7" id="KW-0472">Membrane</keyword>
<feature type="transmembrane region" description="Helical" evidence="7">
    <location>
        <begin position="137"/>
        <end position="164"/>
    </location>
</feature>
<proteinExistence type="predicted"/>
<keyword evidence="4 7" id="KW-0812">Transmembrane</keyword>
<feature type="transmembrane region" description="Helical" evidence="7">
    <location>
        <begin position="103"/>
        <end position="125"/>
    </location>
</feature>
<protein>
    <submittedName>
        <fullName evidence="8">Core component NikM of nickel ECF transporter / Additional substrate-specific component NikN of nickel ECF transporter</fullName>
    </submittedName>
</protein>
<evidence type="ECO:0000256" key="5">
    <source>
        <dbReference type="ARBA" id="ARBA00022989"/>
    </source>
</evidence>
<evidence type="ECO:0000256" key="3">
    <source>
        <dbReference type="ARBA" id="ARBA00022475"/>
    </source>
</evidence>
<evidence type="ECO:0000256" key="4">
    <source>
        <dbReference type="ARBA" id="ARBA00022692"/>
    </source>
</evidence>
<feature type="transmembrane region" description="Helical" evidence="7">
    <location>
        <begin position="184"/>
        <end position="204"/>
    </location>
</feature>
<feature type="transmembrane region" description="Helical" evidence="7">
    <location>
        <begin position="72"/>
        <end position="97"/>
    </location>
</feature>
<name>A0A6J4M404_9ACTN</name>
<dbReference type="Gene3D" id="1.10.1760.20">
    <property type="match status" value="1"/>
</dbReference>
<dbReference type="GO" id="GO:0005886">
    <property type="term" value="C:plasma membrane"/>
    <property type="evidence" value="ECO:0007669"/>
    <property type="project" value="UniProtKB-SubCell"/>
</dbReference>
<dbReference type="AlphaFoldDB" id="A0A6J4M404"/>
<evidence type="ECO:0000313" key="8">
    <source>
        <dbReference type="EMBL" id="CAA9349187.1"/>
    </source>
</evidence>
<keyword evidence="5 7" id="KW-1133">Transmembrane helix</keyword>
<keyword evidence="3" id="KW-1003">Cell membrane</keyword>
<organism evidence="8">
    <name type="scientific">uncultured Nocardioidaceae bacterium</name>
    <dbReference type="NCBI Taxonomy" id="253824"/>
    <lineage>
        <taxon>Bacteria</taxon>
        <taxon>Bacillati</taxon>
        <taxon>Actinomycetota</taxon>
        <taxon>Actinomycetes</taxon>
        <taxon>Propionibacteriales</taxon>
        <taxon>Nocardioidaceae</taxon>
        <taxon>environmental samples</taxon>
    </lineage>
</organism>
<accession>A0A6J4M404</accession>
<sequence length="241" mass="23999">MHVPDGFLDVTTSVATAAGAAAVVGVALRGARRELDDKAAPLAGLVATFVFAAQMLNFPVGAGTSGHLLGGTLAAVLVGPWTGVLCLSVVLLVQSLLFADGGITALGTNITLMGIIGVGVGWLVFRGLQVVLPKRVALVPALAGVAAFTSVLAAALGFVGLYAVGGTAPLPLDSLTTAMLGWHTLIGLGEAAITGLVVASIVAVRPDLVHGARTVLRSRPLEVRQAPVPAPVSTPVRGGGS</sequence>
<dbReference type="InterPro" id="IPR002751">
    <property type="entry name" value="CbiM/NikMN"/>
</dbReference>
<dbReference type="PANTHER" id="PTHR34229:SF1">
    <property type="entry name" value="METAL TRANSPORT PROTEIN HI_1621-RELATED"/>
    <property type="match status" value="1"/>
</dbReference>
<keyword evidence="2" id="KW-0813">Transport</keyword>
<evidence type="ECO:0000256" key="6">
    <source>
        <dbReference type="ARBA" id="ARBA00023136"/>
    </source>
</evidence>
<dbReference type="PANTHER" id="PTHR34229">
    <property type="entry name" value="METAL TRANSPORT PROTEIN HI_1621-RELATED"/>
    <property type="match status" value="1"/>
</dbReference>